<sequence>MVALLLVCIPATALAQGVWDRFWSDLTARPGGPMSFRFFLQPAMAAIAAWHDGKKDAATGRSPYFWTVLTDPDQRRGRLHEGVKATSKILIIGLAMDLIYQIIVFKSFYPLEAVVVAIVLAFVPYLLLRGPFARIAKRRQSR</sequence>
<feature type="transmembrane region" description="Helical" evidence="1">
    <location>
        <begin position="85"/>
        <end position="103"/>
    </location>
</feature>
<evidence type="ECO:0008006" key="5">
    <source>
        <dbReference type="Google" id="ProtNLM"/>
    </source>
</evidence>
<keyword evidence="2" id="KW-0732">Signal</keyword>
<feature type="chain" id="PRO_5012339270" description="Transmembrane protein" evidence="2">
    <location>
        <begin position="16"/>
        <end position="142"/>
    </location>
</feature>
<keyword evidence="1" id="KW-0472">Membrane</keyword>
<accession>A0A0E3UPV8</accession>
<feature type="signal peptide" evidence="2">
    <location>
        <begin position="1"/>
        <end position="15"/>
    </location>
</feature>
<dbReference type="AlphaFoldDB" id="A0A0E3UPV8"/>
<feature type="transmembrane region" description="Helical" evidence="1">
    <location>
        <begin position="109"/>
        <end position="128"/>
    </location>
</feature>
<keyword evidence="1" id="KW-1133">Transmembrane helix</keyword>
<gene>
    <name evidence="3" type="ORF">WQ53_03040</name>
</gene>
<evidence type="ECO:0000256" key="2">
    <source>
        <dbReference type="SAM" id="SignalP"/>
    </source>
</evidence>
<keyword evidence="1" id="KW-0812">Transmembrane</keyword>
<dbReference type="EMBL" id="CP011144">
    <property type="protein sequence ID" value="AKC88155.1"/>
    <property type="molecule type" value="Genomic_DNA"/>
</dbReference>
<dbReference type="PATRIC" id="fig|314722.6.peg.637"/>
<name>A0A0E3UPV8_9GAMM</name>
<protein>
    <recommendedName>
        <fullName evidence="5">Transmembrane protein</fullName>
    </recommendedName>
</protein>
<proteinExistence type="predicted"/>
<dbReference type="Proteomes" id="UP000033067">
    <property type="component" value="Chromosome"/>
</dbReference>
<dbReference type="KEGG" id="psuw:WQ53_03040"/>
<evidence type="ECO:0000313" key="3">
    <source>
        <dbReference type="EMBL" id="AKC88155.1"/>
    </source>
</evidence>
<evidence type="ECO:0000313" key="4">
    <source>
        <dbReference type="Proteomes" id="UP000033067"/>
    </source>
</evidence>
<reference evidence="3 4" key="1">
    <citation type="journal article" date="2015" name="Genome Announc.">
        <title>Complete Genome Sequence of Pseudoxanthomonas suwonensis Strain J1, a Cellulose-Degrading Bacterium Isolated from Leaf- and Wood-Enriched Soil.</title>
        <authorList>
            <person name="Hou L."/>
            <person name="Jiang J."/>
            <person name="Xu Z."/>
            <person name="Zhou Y."/>
            <person name="Leung F.C."/>
        </authorList>
    </citation>
    <scope>NUCLEOTIDE SEQUENCE [LARGE SCALE GENOMIC DNA]</scope>
    <source>
        <strain evidence="3 4">J1</strain>
    </source>
</reference>
<feature type="transmembrane region" description="Helical" evidence="1">
    <location>
        <begin position="34"/>
        <end position="51"/>
    </location>
</feature>
<organism evidence="3 4">
    <name type="scientific">Pseudoxanthomonas suwonensis</name>
    <dbReference type="NCBI Taxonomy" id="314722"/>
    <lineage>
        <taxon>Bacteria</taxon>
        <taxon>Pseudomonadati</taxon>
        <taxon>Pseudomonadota</taxon>
        <taxon>Gammaproteobacteria</taxon>
        <taxon>Lysobacterales</taxon>
        <taxon>Lysobacteraceae</taxon>
        <taxon>Pseudoxanthomonas</taxon>
    </lineage>
</organism>
<evidence type="ECO:0000256" key="1">
    <source>
        <dbReference type="SAM" id="Phobius"/>
    </source>
</evidence>
<keyword evidence="4" id="KW-1185">Reference proteome</keyword>
<dbReference type="OrthoDB" id="5519326at2"/>